<comment type="caution">
    <text evidence="1">The sequence shown here is derived from an EMBL/GenBank/DDBJ whole genome shotgun (WGS) entry which is preliminary data.</text>
</comment>
<dbReference type="AlphaFoldDB" id="A0A2S7IZN4"/>
<dbReference type="OrthoDB" id="9796517at2"/>
<accession>A0A2S7IZN4</accession>
<dbReference type="RefSeq" id="WP_104755806.1">
    <property type="nucleotide sequence ID" value="NZ_JBHEEO010000029.1"/>
</dbReference>
<organism evidence="1 2">
    <name type="scientific">Brucella oryzae</name>
    <dbReference type="NCBI Taxonomy" id="335286"/>
    <lineage>
        <taxon>Bacteria</taxon>
        <taxon>Pseudomonadati</taxon>
        <taxon>Pseudomonadota</taxon>
        <taxon>Alphaproteobacteria</taxon>
        <taxon>Hyphomicrobiales</taxon>
        <taxon>Brucellaceae</taxon>
        <taxon>Brucella/Ochrobactrum group</taxon>
        <taxon>Brucella</taxon>
    </lineage>
</organism>
<proteinExistence type="predicted"/>
<name>A0A2S7IZN4_9HYPH</name>
<dbReference type="SUPFAM" id="SSF74650">
    <property type="entry name" value="Galactose mutarotase-like"/>
    <property type="match status" value="1"/>
</dbReference>
<dbReference type="Proteomes" id="UP000238493">
    <property type="component" value="Unassembled WGS sequence"/>
</dbReference>
<protein>
    <recommendedName>
        <fullName evidence="3">Aldose 1-epimerase</fullName>
    </recommendedName>
</protein>
<gene>
    <name evidence="1" type="ORF">C3731_11460</name>
</gene>
<dbReference type="GO" id="GO:0030246">
    <property type="term" value="F:carbohydrate binding"/>
    <property type="evidence" value="ECO:0007669"/>
    <property type="project" value="InterPro"/>
</dbReference>
<dbReference type="InterPro" id="IPR014718">
    <property type="entry name" value="GH-type_carb-bd"/>
</dbReference>
<evidence type="ECO:0000313" key="1">
    <source>
        <dbReference type="EMBL" id="PQA73462.1"/>
    </source>
</evidence>
<dbReference type="Gene3D" id="2.70.98.10">
    <property type="match status" value="1"/>
</dbReference>
<evidence type="ECO:0000313" key="2">
    <source>
        <dbReference type="Proteomes" id="UP000238493"/>
    </source>
</evidence>
<dbReference type="GO" id="GO:0016853">
    <property type="term" value="F:isomerase activity"/>
    <property type="evidence" value="ECO:0007669"/>
    <property type="project" value="InterPro"/>
</dbReference>
<keyword evidence="2" id="KW-1185">Reference proteome</keyword>
<dbReference type="InterPro" id="IPR008183">
    <property type="entry name" value="Aldose_1/G6P_1-epimerase"/>
</dbReference>
<dbReference type="CDD" id="cd09021">
    <property type="entry name" value="Aldose_epim_Ec_YphB"/>
    <property type="match status" value="1"/>
</dbReference>
<dbReference type="InterPro" id="IPR011013">
    <property type="entry name" value="Gal_mutarotase_sf_dom"/>
</dbReference>
<sequence length="307" mass="33900">MALHVSSNKLSASISAQGGVMQGLWWRHKDGSQTALLRSATDDQAGPGDSAGFPLVPFGNRLGGNSFTFEGRIYHLAANSARDPLYLHGDGWLALWNVVERSENELTLSYRHDSDGTNPYDYTARQVFRIDEYGFSLQLSVVNEGAHALPFGLGWHPYFPLRPDTLLEFQAKSFHEEAEGSLPGNELELSDPLDFRKPRSLPVRWINNGFSGLEGPARILWPETGLALEMSYNPIFAHAFLYLPYAANSAAAMPDFFCLEPMTHKANGHHRTDLGGLHILAPGETLAGTIHLTVNTLPKSSRSERSR</sequence>
<evidence type="ECO:0008006" key="3">
    <source>
        <dbReference type="Google" id="ProtNLM"/>
    </source>
</evidence>
<dbReference type="GO" id="GO:0005975">
    <property type="term" value="P:carbohydrate metabolic process"/>
    <property type="evidence" value="ECO:0007669"/>
    <property type="project" value="InterPro"/>
</dbReference>
<reference evidence="1 2" key="1">
    <citation type="submission" date="2018-02" db="EMBL/GenBank/DDBJ databases">
        <title>Draft genome sequence of Ochrobactrum oryzae found in Brazil.</title>
        <authorList>
            <person name="Cerdeira L."/>
            <person name="Andrade F."/>
            <person name="Zacariotto T."/>
            <person name="Barbosa B."/>
            <person name="Santos S."/>
            <person name="Cassetari V."/>
            <person name="Lincopan N."/>
        </authorList>
    </citation>
    <scope>NUCLEOTIDE SEQUENCE [LARGE SCALE GENOMIC DNA]</scope>
    <source>
        <strain evidence="1 2">OA447</strain>
    </source>
</reference>
<dbReference type="Pfam" id="PF01263">
    <property type="entry name" value="Aldose_epim"/>
    <property type="match status" value="1"/>
</dbReference>
<dbReference type="EMBL" id="PTRC01000018">
    <property type="protein sequence ID" value="PQA73462.1"/>
    <property type="molecule type" value="Genomic_DNA"/>
</dbReference>